<dbReference type="InterPro" id="IPR042185">
    <property type="entry name" value="Serpin_sf_2"/>
</dbReference>
<dbReference type="Proteomes" id="UP000694843">
    <property type="component" value="Unplaced"/>
</dbReference>
<proteinExistence type="inferred from homology"/>
<dbReference type="InterPro" id="IPR000215">
    <property type="entry name" value="Serpin_fam"/>
</dbReference>
<feature type="chain" id="PRO_5044628543" evidence="5">
    <location>
        <begin position="26"/>
        <end position="765"/>
    </location>
</feature>
<dbReference type="RefSeq" id="XP_018015741.2">
    <property type="nucleotide sequence ID" value="XM_018160252.2"/>
</dbReference>
<reference evidence="7" key="2">
    <citation type="journal article" date="2018" name="Environ. Sci. Technol.">
        <title>The Toxicogenome of Hyalella azteca: A Model for Sediment Ecotoxicology and Evolutionary Toxicology.</title>
        <authorList>
            <person name="Poynton H.C."/>
            <person name="Hasenbein S."/>
            <person name="Benoit J.B."/>
            <person name="Sepulveda M.S."/>
            <person name="Poelchau M.F."/>
            <person name="Hughes D.S.T."/>
            <person name="Murali S.C."/>
            <person name="Chen S."/>
            <person name="Glastad K.M."/>
            <person name="Goodisman M.A.D."/>
            <person name="Werren J.H."/>
            <person name="Vineis J.H."/>
            <person name="Bowen J.L."/>
            <person name="Friedrich M."/>
            <person name="Jones J."/>
            <person name="Robertson H.M."/>
            <person name="Feyereisen R."/>
            <person name="Mechler-Hickson A."/>
            <person name="Mathers N."/>
            <person name="Lee C.E."/>
            <person name="Colbourne J.K."/>
            <person name="Biales A."/>
            <person name="Johnston J.S."/>
            <person name="Wellborn G.A."/>
            <person name="Rosendale A.J."/>
            <person name="Cridge A.G."/>
            <person name="Munoz-Torres M.C."/>
            <person name="Bain P.A."/>
            <person name="Manny A.R."/>
            <person name="Major K.M."/>
            <person name="Lambert F.N."/>
            <person name="Vulpe C.D."/>
            <person name="Tuck P."/>
            <person name="Blalock B.J."/>
            <person name="Lin Y.Y."/>
            <person name="Smith M.E."/>
            <person name="Ochoa-Acuna H."/>
            <person name="Chen M.M."/>
            <person name="Childers C.P."/>
            <person name="Qu J."/>
            <person name="Dugan S."/>
            <person name="Lee S.L."/>
            <person name="Chao H."/>
            <person name="Dinh H."/>
            <person name="Han Y."/>
            <person name="Doddapaneni H."/>
            <person name="Worley K.C."/>
            <person name="Muzny D.M."/>
            <person name="Gibbs R.A."/>
            <person name="Richards S."/>
        </authorList>
    </citation>
    <scope>NUCLEOTIDE SEQUENCE</scope>
    <source>
        <strain evidence="7">HAZT.00-mixed</strain>
        <tissue evidence="7">Whole organism</tissue>
    </source>
</reference>
<evidence type="ECO:0000313" key="7">
    <source>
        <dbReference type="EMBL" id="KAA0190293.1"/>
    </source>
</evidence>
<dbReference type="PANTHER" id="PTHR11461:SF342">
    <property type="entry name" value="SERINE PROTEASE INHIBITOR 28DC"/>
    <property type="match status" value="1"/>
</dbReference>
<dbReference type="PANTHER" id="PTHR11461">
    <property type="entry name" value="SERINE PROTEASE INHIBITOR, SERPIN"/>
    <property type="match status" value="1"/>
</dbReference>
<reference evidence="7" key="1">
    <citation type="submission" date="2014-08" db="EMBL/GenBank/DDBJ databases">
        <authorList>
            <person name="Murali S."/>
            <person name="Richards S."/>
            <person name="Bandaranaike D."/>
            <person name="Bellair M."/>
            <person name="Blankenburg K."/>
            <person name="Chao H."/>
            <person name="Dinh H."/>
            <person name="Doddapaneni H."/>
            <person name="Dugan-Rocha S."/>
            <person name="Elkadiri S."/>
            <person name="Gnanaolivu R."/>
            <person name="Hughes D."/>
            <person name="Lee S."/>
            <person name="Li M."/>
            <person name="Ming W."/>
            <person name="Munidasa M."/>
            <person name="Muniz J."/>
            <person name="Nguyen L."/>
            <person name="Osuji N."/>
            <person name="Pu L.-L."/>
            <person name="Puazo M."/>
            <person name="Skinner E."/>
            <person name="Qu C."/>
            <person name="Quiroz J."/>
            <person name="Raj R."/>
            <person name="Weissenberger G."/>
            <person name="Xin Y."/>
            <person name="Zou X."/>
            <person name="Han Y."/>
            <person name="Worley K."/>
            <person name="Muzny D."/>
            <person name="Gibbs R."/>
        </authorList>
    </citation>
    <scope>NUCLEOTIDE SEQUENCE</scope>
    <source>
        <strain evidence="7">HAZT.00-mixed</strain>
        <tissue evidence="7">Whole organism</tissue>
    </source>
</reference>
<evidence type="ECO:0000313" key="8">
    <source>
        <dbReference type="Proteomes" id="UP000694843"/>
    </source>
</evidence>
<dbReference type="AlphaFoldDB" id="A0A6A0GWB9"/>
<dbReference type="OrthoDB" id="9518664at2759"/>
<dbReference type="Gene3D" id="3.30.497.10">
    <property type="entry name" value="Antithrombin, subunit I, domain 2"/>
    <property type="match status" value="1"/>
</dbReference>
<dbReference type="KEGG" id="hazt:108672558"/>
<feature type="compositionally biased region" description="Basic and acidic residues" evidence="4">
    <location>
        <begin position="363"/>
        <end position="377"/>
    </location>
</feature>
<evidence type="ECO:0000256" key="1">
    <source>
        <dbReference type="ARBA" id="ARBA00022690"/>
    </source>
</evidence>
<feature type="signal peptide" evidence="5">
    <location>
        <begin position="1"/>
        <end position="25"/>
    </location>
</feature>
<name>A0A6A0GWB9_HYAAZ</name>
<keyword evidence="5" id="KW-0732">Signal</keyword>
<dbReference type="Pfam" id="PF00079">
    <property type="entry name" value="Serpin"/>
    <property type="match status" value="1"/>
</dbReference>
<dbReference type="Proteomes" id="UP000711488">
    <property type="component" value="Unassembled WGS sequence"/>
</dbReference>
<reference evidence="9" key="4">
    <citation type="submission" date="2025-04" db="UniProtKB">
        <authorList>
            <consortium name="RefSeq"/>
        </authorList>
    </citation>
    <scope>IDENTIFICATION</scope>
    <source>
        <tissue evidence="9">Whole organism</tissue>
    </source>
</reference>
<evidence type="ECO:0000256" key="3">
    <source>
        <dbReference type="RuleBase" id="RU000411"/>
    </source>
</evidence>
<feature type="compositionally biased region" description="Low complexity" evidence="4">
    <location>
        <begin position="219"/>
        <end position="253"/>
    </location>
</feature>
<dbReference type="InterPro" id="IPR042178">
    <property type="entry name" value="Serpin_sf_1"/>
</dbReference>
<dbReference type="SUPFAM" id="SSF56574">
    <property type="entry name" value="Serpins"/>
    <property type="match status" value="1"/>
</dbReference>
<dbReference type="InterPro" id="IPR036186">
    <property type="entry name" value="Serpin_sf"/>
</dbReference>
<organism evidence="7">
    <name type="scientific">Hyalella azteca</name>
    <name type="common">Amphipod</name>
    <dbReference type="NCBI Taxonomy" id="294128"/>
    <lineage>
        <taxon>Eukaryota</taxon>
        <taxon>Metazoa</taxon>
        <taxon>Ecdysozoa</taxon>
        <taxon>Arthropoda</taxon>
        <taxon>Crustacea</taxon>
        <taxon>Multicrustacea</taxon>
        <taxon>Malacostraca</taxon>
        <taxon>Eumalacostraca</taxon>
        <taxon>Peracarida</taxon>
        <taxon>Amphipoda</taxon>
        <taxon>Senticaudata</taxon>
        <taxon>Talitrida</taxon>
        <taxon>Talitroidea</taxon>
        <taxon>Hyalellidae</taxon>
        <taxon>Hyalella</taxon>
    </lineage>
</organism>
<feature type="region of interest" description="Disordered" evidence="4">
    <location>
        <begin position="313"/>
        <end position="381"/>
    </location>
</feature>
<dbReference type="InterPro" id="IPR023796">
    <property type="entry name" value="Serpin_dom"/>
</dbReference>
<evidence type="ECO:0000256" key="2">
    <source>
        <dbReference type="ARBA" id="ARBA00022900"/>
    </source>
</evidence>
<sequence>MAGCNFYRRMTSFVLLFSIISASNACADSGDAASSEEVYVEASHSNRRPPANPVIMAGIRSQIRGGVRNKFGLVPARERPPSIEGDIDKTLSSSFGPFLNRQDGRPTPDMPTPSNQDDLPGIFLDTVENKVRRVTDAVLHIPYVLTTLSSSVLRPVRPPGIFPSIDGGSLVYQSGYSVVTSGISRPVGQPTVDTNFSPAVRPINTNNYQPYKPNVGNTQYYPISSSSGSQIPGNNAHDSNRGSSSSSDKSNTNLFPIVAVDPSHGQGSAPAPQVPPRASGGSAIPIASGGAIPPKDYKPQDKPYVVENFDEVDPTNRNSRPFGPKAPNQNGFDDHDRATQSGNGFPGPIAFVPQGPTSNNRPTHFEPDQNSHGDGQDRFGQATPNVYSVTHGIQEFTQDLILTFRNLSISDNVVFSPFSVASLLSLLTLGTKGVTSQEIVKALGLSNSDSSTTYHSQYEDILRRLNYDTNDIIINTASRLFLEETTPVSETFVSQAGEHYNCTVSLENFRERPVQTQTRVNQWVEDATQGKIRDFISSPFSPDTTFVAANTIYFNGAWETPFPVDFTMEGAFDTGVKNISVPMMSNTFDTDYYFSPEFNLDITAIPYVGGELSMIIILPRESPRVKSIQVLERQLDPNAIRELISKMKKTTVSLYLPRMRLNMKANMVSSLKQLGINSIFSPTTSDFSGLTSKKPIWISEFLHEAIVEITETGTVAAAASGAMINRMGGHRRINVNKPAIMFIRDNVTRLPIFWMRLVEPDRVES</sequence>
<evidence type="ECO:0000256" key="4">
    <source>
        <dbReference type="SAM" id="MobiDB-lite"/>
    </source>
</evidence>
<feature type="domain" description="Serpin" evidence="6">
    <location>
        <begin position="401"/>
        <end position="760"/>
    </location>
</feature>
<evidence type="ECO:0000313" key="9">
    <source>
        <dbReference type="RefSeq" id="XP_018015741.2"/>
    </source>
</evidence>
<feature type="region of interest" description="Disordered" evidence="4">
    <location>
        <begin position="185"/>
        <end position="301"/>
    </location>
</feature>
<evidence type="ECO:0000259" key="6">
    <source>
        <dbReference type="SMART" id="SM00093"/>
    </source>
</evidence>
<accession>A0A6A0GWB9</accession>
<gene>
    <name evidence="9" type="primary">LOC108672558</name>
    <name evidence="7" type="ORF">HAZT_HAZT011153</name>
</gene>
<feature type="region of interest" description="Disordered" evidence="4">
    <location>
        <begin position="99"/>
        <end position="120"/>
    </location>
</feature>
<protein>
    <submittedName>
        <fullName evidence="9">Alpha-1-antitrypsin-like</fullName>
    </submittedName>
</protein>
<dbReference type="GO" id="GO:0004867">
    <property type="term" value="F:serine-type endopeptidase inhibitor activity"/>
    <property type="evidence" value="ECO:0007669"/>
    <property type="project" value="UniProtKB-KW"/>
</dbReference>
<dbReference type="CDD" id="cd00172">
    <property type="entry name" value="serpin"/>
    <property type="match status" value="1"/>
</dbReference>
<comment type="similarity">
    <text evidence="3">Belongs to the serpin family.</text>
</comment>
<dbReference type="Gene3D" id="2.30.39.10">
    <property type="entry name" value="Alpha-1-antitrypsin, domain 1"/>
    <property type="match status" value="1"/>
</dbReference>
<dbReference type="GO" id="GO:0005615">
    <property type="term" value="C:extracellular space"/>
    <property type="evidence" value="ECO:0007669"/>
    <property type="project" value="InterPro"/>
</dbReference>
<keyword evidence="8" id="KW-1185">Reference proteome</keyword>
<dbReference type="SMART" id="SM00093">
    <property type="entry name" value="SERPIN"/>
    <property type="match status" value="1"/>
</dbReference>
<feature type="compositionally biased region" description="Polar residues" evidence="4">
    <location>
        <begin position="191"/>
        <end position="209"/>
    </location>
</feature>
<dbReference type="GeneID" id="108672558"/>
<accession>A0A8B7NRP8</accession>
<reference evidence="7" key="3">
    <citation type="submission" date="2019-06" db="EMBL/GenBank/DDBJ databases">
        <authorList>
            <person name="Poynton C."/>
            <person name="Hasenbein S."/>
            <person name="Benoit J.B."/>
            <person name="Sepulveda M.S."/>
            <person name="Poelchau M.F."/>
            <person name="Murali S.C."/>
            <person name="Chen S."/>
            <person name="Glastad K.M."/>
            <person name="Werren J.H."/>
            <person name="Vineis J.H."/>
            <person name="Bowen J.L."/>
            <person name="Friedrich M."/>
            <person name="Jones J."/>
            <person name="Robertson H.M."/>
            <person name="Feyereisen R."/>
            <person name="Mechler-Hickson A."/>
            <person name="Mathers N."/>
            <person name="Lee C.E."/>
            <person name="Colbourne J.K."/>
            <person name="Biales A."/>
            <person name="Johnston J.S."/>
            <person name="Wellborn G.A."/>
            <person name="Rosendale A.J."/>
            <person name="Cridge A.G."/>
            <person name="Munoz-Torres M.C."/>
            <person name="Bain P.A."/>
            <person name="Manny A.R."/>
            <person name="Major K.M."/>
            <person name="Lambert F.N."/>
            <person name="Vulpe C.D."/>
            <person name="Tuck P."/>
            <person name="Blalock B.J."/>
            <person name="Lin Y.-Y."/>
            <person name="Smith M.E."/>
            <person name="Ochoa-Acuna H."/>
            <person name="Chen M.-J.M."/>
            <person name="Childers C.P."/>
            <person name="Qu J."/>
            <person name="Dugan S."/>
            <person name="Lee S.L."/>
            <person name="Chao H."/>
            <person name="Dinh H."/>
            <person name="Han Y."/>
            <person name="Doddapaneni H."/>
            <person name="Worley K.C."/>
            <person name="Muzny D.M."/>
            <person name="Gibbs R.A."/>
            <person name="Richards S."/>
        </authorList>
    </citation>
    <scope>NUCLEOTIDE SEQUENCE</scope>
    <source>
        <strain evidence="7">HAZT.00-mixed</strain>
        <tissue evidence="7">Whole organism</tissue>
    </source>
</reference>
<keyword evidence="2" id="KW-0722">Serine protease inhibitor</keyword>
<keyword evidence="1" id="KW-0646">Protease inhibitor</keyword>
<feature type="compositionally biased region" description="Low complexity" evidence="4">
    <location>
        <begin position="278"/>
        <end position="294"/>
    </location>
</feature>
<dbReference type="EMBL" id="JQDR03013022">
    <property type="protein sequence ID" value="KAA0190293.1"/>
    <property type="molecule type" value="Genomic_DNA"/>
</dbReference>
<evidence type="ECO:0000256" key="5">
    <source>
        <dbReference type="SAM" id="SignalP"/>
    </source>
</evidence>